<keyword evidence="3" id="KW-1185">Reference proteome</keyword>
<dbReference type="eggNOG" id="COG1396">
    <property type="taxonomic scope" value="Bacteria"/>
</dbReference>
<sequence length="321" mass="36657">MTRKEAVAVPYGALIRQIREAKHIRLADIADEQLSVALLSRFERGEADMTVTKFLHLLHRLHVTPDEFVHRAGKTDEPVRGPVGFFGHFNDFYLQPDTADTPASLQAALAQAQHLATETQTDYQREPSRWHLINWRGAQVHENVLRRYLALPTVPVDLHPVQDYLLNLDMWTAVDFQIYAYFLSHLDDEANRLIWHAAVKNTAMTQLTSDSAHIILAVGEAQFQSFIVHGRTNDAGDVLKTLAEMVRQQPLMPHQIHQLFNEGWYAYVTRPAGKSAAVQSMDQAISILTILHHPFEAKYYQQLKNKITHADPRPIIPDIWL</sequence>
<name>U4TQT2_9LACO</name>
<reference evidence="3" key="1">
    <citation type="journal article" date="2013" name="Genome Announc.">
        <title>Whole-Genome Sequencing of Lactobacillus shenzhenensis Strain LY-73T.</title>
        <authorList>
            <person name="Lin Z."/>
            <person name="Liu Z."/>
            <person name="Yang R."/>
            <person name="Zou Y."/>
            <person name="Wan D."/>
            <person name="Chen J."/>
            <person name="Guo M."/>
            <person name="Zhao J."/>
            <person name="Fang C."/>
            <person name="Yang R."/>
            <person name="Liu F."/>
        </authorList>
    </citation>
    <scope>NUCLEOTIDE SEQUENCE [LARGE SCALE GENOMIC DNA]</scope>
    <source>
        <strain evidence="3">LY-73</strain>
    </source>
</reference>
<protein>
    <recommendedName>
        <fullName evidence="1">HTH cro/C1-type domain-containing protein</fullName>
    </recommendedName>
</protein>
<organism evidence="2 3">
    <name type="scientific">Schleiferilactobacillus shenzhenensis LY-73</name>
    <dbReference type="NCBI Taxonomy" id="1231336"/>
    <lineage>
        <taxon>Bacteria</taxon>
        <taxon>Bacillati</taxon>
        <taxon>Bacillota</taxon>
        <taxon>Bacilli</taxon>
        <taxon>Lactobacillales</taxon>
        <taxon>Lactobacillaceae</taxon>
        <taxon>Schleiferilactobacillus</taxon>
    </lineage>
</organism>
<proteinExistence type="predicted"/>
<dbReference type="PROSITE" id="PS50943">
    <property type="entry name" value="HTH_CROC1"/>
    <property type="match status" value="1"/>
</dbReference>
<gene>
    <name evidence="2" type="ORF">L248_1451</name>
</gene>
<dbReference type="InterPro" id="IPR010982">
    <property type="entry name" value="Lambda_DNA-bd_dom_sf"/>
</dbReference>
<dbReference type="AlphaFoldDB" id="U4TQT2"/>
<dbReference type="EMBL" id="KI271601">
    <property type="protein sequence ID" value="ERL64268.1"/>
    <property type="molecule type" value="Genomic_DNA"/>
</dbReference>
<dbReference type="STRING" id="1231336.L248_1451"/>
<evidence type="ECO:0000259" key="1">
    <source>
        <dbReference type="PROSITE" id="PS50943"/>
    </source>
</evidence>
<dbReference type="InterPro" id="IPR053163">
    <property type="entry name" value="HTH-type_regulator_Rgg"/>
</dbReference>
<dbReference type="Gene3D" id="1.10.260.40">
    <property type="entry name" value="lambda repressor-like DNA-binding domains"/>
    <property type="match status" value="1"/>
</dbReference>
<evidence type="ECO:0000313" key="3">
    <source>
        <dbReference type="Proteomes" id="UP000030647"/>
    </source>
</evidence>
<evidence type="ECO:0000313" key="2">
    <source>
        <dbReference type="EMBL" id="ERL64268.1"/>
    </source>
</evidence>
<dbReference type="SMART" id="SM00530">
    <property type="entry name" value="HTH_XRE"/>
    <property type="match status" value="1"/>
</dbReference>
<dbReference type="GO" id="GO:0003677">
    <property type="term" value="F:DNA binding"/>
    <property type="evidence" value="ECO:0007669"/>
    <property type="project" value="InterPro"/>
</dbReference>
<dbReference type="Pfam" id="PF21259">
    <property type="entry name" value="Rgg_C"/>
    <property type="match status" value="1"/>
</dbReference>
<dbReference type="PANTHER" id="PTHR37038">
    <property type="entry name" value="TRANSCRIPTIONAL REGULATOR-RELATED"/>
    <property type="match status" value="1"/>
</dbReference>
<accession>U4TQT2</accession>
<dbReference type="InterPro" id="IPR010057">
    <property type="entry name" value="Transcription_activator_Rgg_C"/>
</dbReference>
<feature type="domain" description="HTH cro/C1-type" evidence="1">
    <location>
        <begin position="15"/>
        <end position="68"/>
    </location>
</feature>
<dbReference type="SUPFAM" id="SSF47413">
    <property type="entry name" value="lambda repressor-like DNA-binding domains"/>
    <property type="match status" value="1"/>
</dbReference>
<dbReference type="PANTHER" id="PTHR37038:SF12">
    <property type="entry name" value="TRANSCRIPTIONAL REGULATOR"/>
    <property type="match status" value="1"/>
</dbReference>
<dbReference type="HOGENOM" id="CLU_072045_1_0_9"/>
<dbReference type="Proteomes" id="UP000030647">
    <property type="component" value="Unassembled WGS sequence"/>
</dbReference>
<dbReference type="CDD" id="cd00093">
    <property type="entry name" value="HTH_XRE"/>
    <property type="match status" value="1"/>
</dbReference>
<dbReference type="InterPro" id="IPR001387">
    <property type="entry name" value="Cro/C1-type_HTH"/>
</dbReference>